<dbReference type="PROSITE" id="PS00523">
    <property type="entry name" value="SULFATASE_1"/>
    <property type="match status" value="1"/>
</dbReference>
<dbReference type="GO" id="GO:0004065">
    <property type="term" value="F:arylsulfatase activity"/>
    <property type="evidence" value="ECO:0007669"/>
    <property type="project" value="TreeGrafter"/>
</dbReference>
<keyword evidence="4" id="KW-0106">Calcium</keyword>
<keyword evidence="3" id="KW-0378">Hydrolase</keyword>
<dbReference type="Gene3D" id="3.40.720.10">
    <property type="entry name" value="Alkaline Phosphatase, subunit A"/>
    <property type="match status" value="1"/>
</dbReference>
<evidence type="ECO:0000256" key="1">
    <source>
        <dbReference type="ARBA" id="ARBA00008779"/>
    </source>
</evidence>
<evidence type="ECO:0000256" key="4">
    <source>
        <dbReference type="ARBA" id="ARBA00022837"/>
    </source>
</evidence>
<evidence type="ECO:0000313" key="7">
    <source>
        <dbReference type="Proteomes" id="UP000249873"/>
    </source>
</evidence>
<dbReference type="SUPFAM" id="SSF53649">
    <property type="entry name" value="Alkaline phosphatase-like"/>
    <property type="match status" value="1"/>
</dbReference>
<dbReference type="Gene3D" id="3.30.1120.10">
    <property type="match status" value="1"/>
</dbReference>
<evidence type="ECO:0000256" key="2">
    <source>
        <dbReference type="ARBA" id="ARBA00022723"/>
    </source>
</evidence>
<dbReference type="PANTHER" id="PTHR42693">
    <property type="entry name" value="ARYLSULFATASE FAMILY MEMBER"/>
    <property type="match status" value="1"/>
</dbReference>
<dbReference type="KEGG" id="als:DJ013_05530"/>
<dbReference type="PROSITE" id="PS00149">
    <property type="entry name" value="SULFATASE_2"/>
    <property type="match status" value="1"/>
</dbReference>
<comment type="similarity">
    <text evidence="1">Belongs to the sulfatase family.</text>
</comment>
<reference evidence="6 7" key="1">
    <citation type="submission" date="2018-05" db="EMBL/GenBank/DDBJ databases">
        <title>Complete genome sequence of Arcticibacterium luteifluviistationis SM1504T, a cytophagaceae bacterium isolated from Arctic surface seawater.</title>
        <authorList>
            <person name="Li Y."/>
            <person name="Qin Q.-L."/>
        </authorList>
    </citation>
    <scope>NUCLEOTIDE SEQUENCE [LARGE SCALE GENOMIC DNA]</scope>
    <source>
        <strain evidence="6 7">SM1504</strain>
    </source>
</reference>
<dbReference type="RefSeq" id="WP_111370755.1">
    <property type="nucleotide sequence ID" value="NZ_CP029480.1"/>
</dbReference>
<evidence type="ECO:0000313" key="6">
    <source>
        <dbReference type="EMBL" id="AWV97653.1"/>
    </source>
</evidence>
<keyword evidence="2" id="KW-0479">Metal-binding</keyword>
<name>A0A2Z4G9Q9_9BACT</name>
<accession>A0A2Z4G9Q9</accession>
<evidence type="ECO:0000256" key="3">
    <source>
        <dbReference type="ARBA" id="ARBA00022801"/>
    </source>
</evidence>
<dbReference type="EMBL" id="CP029480">
    <property type="protein sequence ID" value="AWV97653.1"/>
    <property type="molecule type" value="Genomic_DNA"/>
</dbReference>
<dbReference type="GO" id="GO:0046872">
    <property type="term" value="F:metal ion binding"/>
    <property type="evidence" value="ECO:0007669"/>
    <property type="project" value="UniProtKB-KW"/>
</dbReference>
<dbReference type="AlphaFoldDB" id="A0A2Z4G9Q9"/>
<dbReference type="PROSITE" id="PS51257">
    <property type="entry name" value="PROKAR_LIPOPROTEIN"/>
    <property type="match status" value="1"/>
</dbReference>
<proteinExistence type="inferred from homology"/>
<protein>
    <submittedName>
        <fullName evidence="6">Arylsulfatase</fullName>
    </submittedName>
</protein>
<evidence type="ECO:0000259" key="5">
    <source>
        <dbReference type="Pfam" id="PF00884"/>
    </source>
</evidence>
<feature type="domain" description="Sulfatase N-terminal" evidence="5">
    <location>
        <begin position="31"/>
        <end position="375"/>
    </location>
</feature>
<dbReference type="InterPro" id="IPR024607">
    <property type="entry name" value="Sulfatase_CS"/>
</dbReference>
<dbReference type="OrthoDB" id="9764377at2"/>
<gene>
    <name evidence="6" type="ORF">DJ013_05530</name>
</gene>
<dbReference type="PANTHER" id="PTHR42693:SF53">
    <property type="entry name" value="ENDO-4-O-SULFATASE"/>
    <property type="match status" value="1"/>
</dbReference>
<sequence length="509" mass="56883">MKKSILLSLAFGISLLILTGCNDKELSKTKPNVIFILADDMGYGDVSSFNENSKIQTPNIDKLGEQGVKFTDAHTSSAVCTPTRYGVLTGRYNWRSRLKQGVLFGYDKALISQNRKTLPSFLQDNGYKTAGIGKWHLGWDWKNIEAGKDSIDYSQSVENGPSTLGFDYFYGFNGSLDMPPYVWVENDKPTMVPTKSTVNKGKQSWWREGLTSDDFSHELVLPHITDKTISYIEENANKDKPFFVYMPLPAPHTPILPTEEFRGKSGLNDYGDFVIMVDALVGRIMASLEEQGIADNTILIFTADNGCSNQADFDELATKGHDPSYVYRGHKADIFEGGHRVPYVVRWPNKVKPGKSDQLVCTTDLFATLADVLDVPLEDNAAEDSFSFLSLLNVPTNKPKRTSIIHHSINGSFAYRKAEWKTIFCPDSGGWSAPKPGSDGIENLPPFQVYNLTNDAAEEKNLFEQNPEVFAQHKKELADIILNGRSTPGTPQENDAIDFEWKQVDFIKQ</sequence>
<dbReference type="Pfam" id="PF00884">
    <property type="entry name" value="Sulfatase"/>
    <property type="match status" value="1"/>
</dbReference>
<dbReference type="CDD" id="cd16143">
    <property type="entry name" value="ARS_like"/>
    <property type="match status" value="1"/>
</dbReference>
<dbReference type="InterPro" id="IPR000917">
    <property type="entry name" value="Sulfatase_N"/>
</dbReference>
<dbReference type="InterPro" id="IPR017850">
    <property type="entry name" value="Alkaline_phosphatase_core_sf"/>
</dbReference>
<dbReference type="Proteomes" id="UP000249873">
    <property type="component" value="Chromosome"/>
</dbReference>
<organism evidence="6 7">
    <name type="scientific">Arcticibacterium luteifluviistationis</name>
    <dbReference type="NCBI Taxonomy" id="1784714"/>
    <lineage>
        <taxon>Bacteria</taxon>
        <taxon>Pseudomonadati</taxon>
        <taxon>Bacteroidota</taxon>
        <taxon>Cytophagia</taxon>
        <taxon>Cytophagales</taxon>
        <taxon>Leadbetterellaceae</taxon>
        <taxon>Arcticibacterium</taxon>
    </lineage>
</organism>
<dbReference type="InterPro" id="IPR050738">
    <property type="entry name" value="Sulfatase"/>
</dbReference>
<keyword evidence="7" id="KW-1185">Reference proteome</keyword>